<evidence type="ECO:0000256" key="1">
    <source>
        <dbReference type="SAM" id="Phobius"/>
    </source>
</evidence>
<dbReference type="EMBL" id="MZGV01000010">
    <property type="protein sequence ID" value="OPJ63213.1"/>
    <property type="molecule type" value="Genomic_DNA"/>
</dbReference>
<organism evidence="2 3">
    <name type="scientific">Clostridium oryzae</name>
    <dbReference type="NCBI Taxonomy" id="1450648"/>
    <lineage>
        <taxon>Bacteria</taxon>
        <taxon>Bacillati</taxon>
        <taxon>Bacillota</taxon>
        <taxon>Clostridia</taxon>
        <taxon>Eubacteriales</taxon>
        <taxon>Clostridiaceae</taxon>
        <taxon>Clostridium</taxon>
    </lineage>
</organism>
<reference evidence="2 3" key="1">
    <citation type="submission" date="2017-03" db="EMBL/GenBank/DDBJ databases">
        <title>Genome sequence of Clostridium oryzae DSM 28571.</title>
        <authorList>
            <person name="Poehlein A."/>
            <person name="Daniel R."/>
        </authorList>
    </citation>
    <scope>NUCLEOTIDE SEQUENCE [LARGE SCALE GENOMIC DNA]</scope>
    <source>
        <strain evidence="2 3">DSM 28571</strain>
    </source>
</reference>
<evidence type="ECO:0000313" key="2">
    <source>
        <dbReference type="EMBL" id="OPJ63213.1"/>
    </source>
</evidence>
<dbReference type="Proteomes" id="UP000190080">
    <property type="component" value="Unassembled WGS sequence"/>
</dbReference>
<keyword evidence="1" id="KW-1133">Transmembrane helix</keyword>
<keyword evidence="3" id="KW-1185">Reference proteome</keyword>
<feature type="transmembrane region" description="Helical" evidence="1">
    <location>
        <begin position="6"/>
        <end position="25"/>
    </location>
</feature>
<gene>
    <name evidence="2" type="ORF">CLORY_12960</name>
</gene>
<keyword evidence="1" id="KW-0812">Transmembrane</keyword>
<comment type="caution">
    <text evidence="2">The sequence shown here is derived from an EMBL/GenBank/DDBJ whole genome shotgun (WGS) entry which is preliminary data.</text>
</comment>
<name>A0A1V4ITJ5_9CLOT</name>
<proteinExistence type="predicted"/>
<dbReference type="AlphaFoldDB" id="A0A1V4ITJ5"/>
<accession>A0A1V4ITJ5</accession>
<protein>
    <submittedName>
        <fullName evidence="2">Uncharacterized protein</fullName>
    </submittedName>
</protein>
<keyword evidence="1" id="KW-0472">Membrane</keyword>
<dbReference type="STRING" id="1450648.CLORY_12960"/>
<evidence type="ECO:0000313" key="3">
    <source>
        <dbReference type="Proteomes" id="UP000190080"/>
    </source>
</evidence>
<sequence>MKLGRYFIIIIFMIIILLFQGKYITERSSTICTMKKNKAETSLYSNYKDDNNIEYYKDFSFYNIVEAAYSINKSARLSKIEKNSDSSFTLTISFNKRDAQLEKVVSKLKQIKYFYRIDKITQDNDGNVSITFIFNNQHKVENTV</sequence>